<dbReference type="Proteomes" id="UP001285921">
    <property type="component" value="Unassembled WGS sequence"/>
</dbReference>
<dbReference type="SMART" id="SM00342">
    <property type="entry name" value="HTH_ARAC"/>
    <property type="match status" value="1"/>
</dbReference>
<comment type="caution">
    <text evidence="7">The sequence shown here is derived from an EMBL/GenBank/DDBJ whole genome shotgun (WGS) entry which is preliminary data.</text>
</comment>
<gene>
    <name evidence="7" type="ORF">PghCCS26_57530</name>
</gene>
<dbReference type="Pfam" id="PF00072">
    <property type="entry name" value="Response_reg"/>
    <property type="match status" value="1"/>
</dbReference>
<dbReference type="PROSITE" id="PS00041">
    <property type="entry name" value="HTH_ARAC_FAMILY_1"/>
    <property type="match status" value="1"/>
</dbReference>
<evidence type="ECO:0000256" key="3">
    <source>
        <dbReference type="ARBA" id="ARBA00023163"/>
    </source>
</evidence>
<evidence type="ECO:0000256" key="1">
    <source>
        <dbReference type="ARBA" id="ARBA00023015"/>
    </source>
</evidence>
<dbReference type="PANTHER" id="PTHR43280">
    <property type="entry name" value="ARAC-FAMILY TRANSCRIPTIONAL REGULATOR"/>
    <property type="match status" value="1"/>
</dbReference>
<feature type="domain" description="Response regulatory" evidence="6">
    <location>
        <begin position="3"/>
        <end position="120"/>
    </location>
</feature>
<keyword evidence="8" id="KW-1185">Reference proteome</keyword>
<dbReference type="SMART" id="SM00448">
    <property type="entry name" value="REC"/>
    <property type="match status" value="1"/>
</dbReference>
<evidence type="ECO:0000313" key="8">
    <source>
        <dbReference type="Proteomes" id="UP001285921"/>
    </source>
</evidence>
<reference evidence="7 8" key="1">
    <citation type="submission" date="2023-05" db="EMBL/GenBank/DDBJ databases">
        <title>Draft genome of Paenibacillus sp. CCS26.</title>
        <authorList>
            <person name="Akita H."/>
            <person name="Shinto Y."/>
            <person name="Kimura Z."/>
        </authorList>
    </citation>
    <scope>NUCLEOTIDE SEQUENCE [LARGE SCALE GENOMIC DNA]</scope>
    <source>
        <strain evidence="7 8">CCS26</strain>
    </source>
</reference>
<dbReference type="PROSITE" id="PS50110">
    <property type="entry name" value="RESPONSE_REGULATORY"/>
    <property type="match status" value="1"/>
</dbReference>
<evidence type="ECO:0000256" key="4">
    <source>
        <dbReference type="PROSITE-ProRule" id="PRU00169"/>
    </source>
</evidence>
<dbReference type="InterPro" id="IPR020449">
    <property type="entry name" value="Tscrpt_reg_AraC-type_HTH"/>
</dbReference>
<dbReference type="InterPro" id="IPR018060">
    <property type="entry name" value="HTH_AraC"/>
</dbReference>
<proteinExistence type="predicted"/>
<protein>
    <submittedName>
        <fullName evidence="7">Two-component sensor response regulator</fullName>
    </submittedName>
</protein>
<accession>A0ABQ6NVM5</accession>
<dbReference type="EMBL" id="BTCL01000032">
    <property type="protein sequence ID" value="GMK48623.1"/>
    <property type="molecule type" value="Genomic_DNA"/>
</dbReference>
<dbReference type="PROSITE" id="PS01124">
    <property type="entry name" value="HTH_ARAC_FAMILY_2"/>
    <property type="match status" value="1"/>
</dbReference>
<dbReference type="InterPro" id="IPR009057">
    <property type="entry name" value="Homeodomain-like_sf"/>
</dbReference>
<evidence type="ECO:0000259" key="5">
    <source>
        <dbReference type="PROSITE" id="PS01124"/>
    </source>
</evidence>
<dbReference type="SUPFAM" id="SSF46689">
    <property type="entry name" value="Homeodomain-like"/>
    <property type="match status" value="2"/>
</dbReference>
<name>A0ABQ6NVM5_9BACL</name>
<dbReference type="RefSeq" id="WP_317982137.1">
    <property type="nucleotide sequence ID" value="NZ_BTCL01000032.1"/>
</dbReference>
<evidence type="ECO:0000313" key="7">
    <source>
        <dbReference type="EMBL" id="GMK48623.1"/>
    </source>
</evidence>
<feature type="domain" description="HTH araC/xylS-type" evidence="5">
    <location>
        <begin position="371"/>
        <end position="470"/>
    </location>
</feature>
<dbReference type="Gene3D" id="3.40.50.2300">
    <property type="match status" value="1"/>
</dbReference>
<dbReference type="PRINTS" id="PR00032">
    <property type="entry name" value="HTHARAC"/>
</dbReference>
<dbReference type="InterPro" id="IPR018062">
    <property type="entry name" value="HTH_AraC-typ_CS"/>
</dbReference>
<keyword evidence="4" id="KW-0597">Phosphoprotein</keyword>
<dbReference type="SUPFAM" id="SSF52172">
    <property type="entry name" value="CheY-like"/>
    <property type="match status" value="1"/>
</dbReference>
<feature type="modified residue" description="4-aspartylphosphate" evidence="4">
    <location>
        <position position="55"/>
    </location>
</feature>
<dbReference type="PANTHER" id="PTHR43280:SF28">
    <property type="entry name" value="HTH-TYPE TRANSCRIPTIONAL ACTIVATOR RHAS"/>
    <property type="match status" value="1"/>
</dbReference>
<dbReference type="InterPro" id="IPR001789">
    <property type="entry name" value="Sig_transdc_resp-reg_receiver"/>
</dbReference>
<sequence length="472" mass="52809">MHKVLIVDDESWVLESLKDLVDWARYGFEVAGQANNGADALEAMRKIRPDVVFTDIRMPEMSGLELIQRGRSVGFPVHFVVVSGYAEFAYAQKAMSYGAVAYCLKPFDEPEISGVLIKLGKLLDAAKGTADSPLVQLLEEPSEDARAKLQGELERIGIGDWATAGIVPVVSVGQGELSGLRGPSIRLKMGPSKTAYLLGAAKAEELASGWREQFPPDLSGIGIGAGITDLSEVRSAIAGADMLAHQFFLSGKRGVYEHRPYKENELNRRMSELSDAIGAAGMPAIDAAFRHIAELFREDALSIRHAFRVYNMTISFLFKLGQTEETLYSYEQLVQSFRDVFDMLGELQALVVRHCRGGETPPPETKNRTFNQILQYVTDHFREELSLQGLSEQFFMNPSYISQLFKKEVGETFVGYISQLRIAHACKLLDEEEHYSIHEIAEKIGYNDYFYFARLFKKMTGKTPTQYRGERK</sequence>
<dbReference type="Pfam" id="PF12833">
    <property type="entry name" value="HTH_18"/>
    <property type="match status" value="1"/>
</dbReference>
<evidence type="ECO:0000259" key="6">
    <source>
        <dbReference type="PROSITE" id="PS50110"/>
    </source>
</evidence>
<dbReference type="CDD" id="cd17536">
    <property type="entry name" value="REC_YesN-like"/>
    <property type="match status" value="1"/>
</dbReference>
<keyword evidence="3" id="KW-0804">Transcription</keyword>
<evidence type="ECO:0000256" key="2">
    <source>
        <dbReference type="ARBA" id="ARBA00023125"/>
    </source>
</evidence>
<keyword evidence="1" id="KW-0805">Transcription regulation</keyword>
<dbReference type="Gene3D" id="1.10.10.60">
    <property type="entry name" value="Homeodomain-like"/>
    <property type="match status" value="2"/>
</dbReference>
<dbReference type="InterPro" id="IPR011006">
    <property type="entry name" value="CheY-like_superfamily"/>
</dbReference>
<organism evidence="7 8">
    <name type="scientific">Paenibacillus glycanilyticus</name>
    <dbReference type="NCBI Taxonomy" id="126569"/>
    <lineage>
        <taxon>Bacteria</taxon>
        <taxon>Bacillati</taxon>
        <taxon>Bacillota</taxon>
        <taxon>Bacilli</taxon>
        <taxon>Bacillales</taxon>
        <taxon>Paenibacillaceae</taxon>
        <taxon>Paenibacillus</taxon>
    </lineage>
</organism>
<keyword evidence="2" id="KW-0238">DNA-binding</keyword>